<feature type="transmembrane region" description="Helical" evidence="7">
    <location>
        <begin position="504"/>
        <end position="523"/>
    </location>
</feature>
<comment type="subcellular location">
    <subcellularLocation>
        <location evidence="1">Cell membrane</location>
        <topology evidence="1">Multi-pass membrane protein</topology>
    </subcellularLocation>
</comment>
<dbReference type="AlphaFoldDB" id="A0A917RQX5"/>
<feature type="transmembrane region" description="Helical" evidence="7">
    <location>
        <begin position="387"/>
        <end position="407"/>
    </location>
</feature>
<dbReference type="GO" id="GO:0022857">
    <property type="term" value="F:transmembrane transporter activity"/>
    <property type="evidence" value="ECO:0007669"/>
    <property type="project" value="InterPro"/>
</dbReference>
<feature type="region of interest" description="Disordered" evidence="6">
    <location>
        <begin position="527"/>
        <end position="549"/>
    </location>
</feature>
<dbReference type="SUPFAM" id="SSF103473">
    <property type="entry name" value="MFS general substrate transporter"/>
    <property type="match status" value="1"/>
</dbReference>
<dbReference type="CDD" id="cd06173">
    <property type="entry name" value="MFS_MefA_like"/>
    <property type="match status" value="1"/>
</dbReference>
<dbReference type="Gene3D" id="1.20.1250.20">
    <property type="entry name" value="MFS general substrate transporter like domains"/>
    <property type="match status" value="1"/>
</dbReference>
<reference evidence="8" key="2">
    <citation type="submission" date="2020-09" db="EMBL/GenBank/DDBJ databases">
        <authorList>
            <person name="Sun Q."/>
            <person name="Ohkuma M."/>
        </authorList>
    </citation>
    <scope>NUCLEOTIDE SEQUENCE</scope>
    <source>
        <strain evidence="8">JCM 13064</strain>
    </source>
</reference>
<dbReference type="Pfam" id="PF07690">
    <property type="entry name" value="MFS_1"/>
    <property type="match status" value="1"/>
</dbReference>
<organism evidence="8 9">
    <name type="scientific">Sphaerisporangium melleum</name>
    <dbReference type="NCBI Taxonomy" id="321316"/>
    <lineage>
        <taxon>Bacteria</taxon>
        <taxon>Bacillati</taxon>
        <taxon>Actinomycetota</taxon>
        <taxon>Actinomycetes</taxon>
        <taxon>Streptosporangiales</taxon>
        <taxon>Streptosporangiaceae</taxon>
        <taxon>Sphaerisporangium</taxon>
    </lineage>
</organism>
<reference evidence="8" key="1">
    <citation type="journal article" date="2014" name="Int. J. Syst. Evol. Microbiol.">
        <title>Complete genome sequence of Corynebacterium casei LMG S-19264T (=DSM 44701T), isolated from a smear-ripened cheese.</title>
        <authorList>
            <consortium name="US DOE Joint Genome Institute (JGI-PGF)"/>
            <person name="Walter F."/>
            <person name="Albersmeier A."/>
            <person name="Kalinowski J."/>
            <person name="Ruckert C."/>
        </authorList>
    </citation>
    <scope>NUCLEOTIDE SEQUENCE</scope>
    <source>
        <strain evidence="8">JCM 13064</strain>
    </source>
</reference>
<feature type="transmembrane region" description="Helical" evidence="7">
    <location>
        <begin position="131"/>
        <end position="153"/>
    </location>
</feature>
<dbReference type="InterPro" id="IPR011701">
    <property type="entry name" value="MFS"/>
</dbReference>
<feature type="region of interest" description="Disordered" evidence="6">
    <location>
        <begin position="1"/>
        <end position="87"/>
    </location>
</feature>
<feature type="transmembrane region" description="Helical" evidence="7">
    <location>
        <begin position="357"/>
        <end position="381"/>
    </location>
</feature>
<keyword evidence="5 7" id="KW-0472">Membrane</keyword>
<evidence type="ECO:0000313" key="8">
    <source>
        <dbReference type="EMBL" id="GGL21105.1"/>
    </source>
</evidence>
<feature type="compositionally biased region" description="Low complexity" evidence="6">
    <location>
        <begin position="280"/>
        <end position="291"/>
    </location>
</feature>
<evidence type="ECO:0000256" key="1">
    <source>
        <dbReference type="ARBA" id="ARBA00004651"/>
    </source>
</evidence>
<feature type="transmembrane region" description="Helical" evidence="7">
    <location>
        <begin position="419"/>
        <end position="435"/>
    </location>
</feature>
<accession>A0A917RQX5</accession>
<keyword evidence="2" id="KW-1003">Cell membrane</keyword>
<gene>
    <name evidence="8" type="ORF">GCM10007964_73840</name>
</gene>
<name>A0A917RQX5_9ACTN</name>
<feature type="transmembrane region" description="Helical" evidence="7">
    <location>
        <begin position="101"/>
        <end position="125"/>
    </location>
</feature>
<dbReference type="Proteomes" id="UP000645217">
    <property type="component" value="Unassembled WGS sequence"/>
</dbReference>
<protein>
    <recommendedName>
        <fullName evidence="10">MFS transporter</fullName>
    </recommendedName>
</protein>
<feature type="region of interest" description="Disordered" evidence="6">
    <location>
        <begin position="280"/>
        <end position="335"/>
    </location>
</feature>
<comment type="caution">
    <text evidence="8">The sequence shown here is derived from an EMBL/GenBank/DDBJ whole genome shotgun (WGS) entry which is preliminary data.</text>
</comment>
<dbReference type="GO" id="GO:0005886">
    <property type="term" value="C:plasma membrane"/>
    <property type="evidence" value="ECO:0007669"/>
    <property type="project" value="UniProtKB-SubCell"/>
</dbReference>
<feature type="compositionally biased region" description="Basic and acidic residues" evidence="6">
    <location>
        <begin position="43"/>
        <end position="56"/>
    </location>
</feature>
<evidence type="ECO:0008006" key="10">
    <source>
        <dbReference type="Google" id="ProtNLM"/>
    </source>
</evidence>
<dbReference type="PANTHER" id="PTHR23513:SF11">
    <property type="entry name" value="STAPHYLOFERRIN A TRANSPORTER"/>
    <property type="match status" value="1"/>
</dbReference>
<keyword evidence="4 7" id="KW-1133">Transmembrane helix</keyword>
<evidence type="ECO:0000256" key="6">
    <source>
        <dbReference type="SAM" id="MobiDB-lite"/>
    </source>
</evidence>
<feature type="transmembrane region" description="Helical" evidence="7">
    <location>
        <begin position="174"/>
        <end position="199"/>
    </location>
</feature>
<evidence type="ECO:0000256" key="5">
    <source>
        <dbReference type="ARBA" id="ARBA00023136"/>
    </source>
</evidence>
<evidence type="ECO:0000256" key="4">
    <source>
        <dbReference type="ARBA" id="ARBA00022989"/>
    </source>
</evidence>
<feature type="compositionally biased region" description="Basic and acidic residues" evidence="6">
    <location>
        <begin position="1"/>
        <end position="14"/>
    </location>
</feature>
<proteinExistence type="predicted"/>
<evidence type="ECO:0000256" key="2">
    <source>
        <dbReference type="ARBA" id="ARBA00022475"/>
    </source>
</evidence>
<dbReference type="PANTHER" id="PTHR23513">
    <property type="entry name" value="INTEGRAL MEMBRANE EFFLUX PROTEIN-RELATED"/>
    <property type="match status" value="1"/>
</dbReference>
<dbReference type="InterPro" id="IPR036259">
    <property type="entry name" value="MFS_trans_sf"/>
</dbReference>
<feature type="transmembrane region" description="Helical" evidence="7">
    <location>
        <begin position="441"/>
        <end position="460"/>
    </location>
</feature>
<evidence type="ECO:0000256" key="7">
    <source>
        <dbReference type="SAM" id="Phobius"/>
    </source>
</evidence>
<feature type="transmembrane region" description="Helical" evidence="7">
    <location>
        <begin position="248"/>
        <end position="269"/>
    </location>
</feature>
<keyword evidence="3 7" id="KW-0812">Transmembrane</keyword>
<evidence type="ECO:0000313" key="9">
    <source>
        <dbReference type="Proteomes" id="UP000645217"/>
    </source>
</evidence>
<dbReference type="EMBL" id="BMNT01000076">
    <property type="protein sequence ID" value="GGL21105.1"/>
    <property type="molecule type" value="Genomic_DNA"/>
</dbReference>
<feature type="compositionally biased region" description="Low complexity" evidence="6">
    <location>
        <begin position="21"/>
        <end position="40"/>
    </location>
</feature>
<evidence type="ECO:0000256" key="3">
    <source>
        <dbReference type="ARBA" id="ARBA00022692"/>
    </source>
</evidence>
<keyword evidence="9" id="KW-1185">Reference proteome</keyword>
<sequence length="549" mass="55661">MTEADRTHGVRTETGDGPGGAAPADRTSGAAAGTGRTRGTVPEGDRTRERVPEADRTSGAVTETARGTVPGTDRAGGEETGTGPGRRATFGEVFAVPEFRVLYGSFALLVMGDAVKMLAFAALVYQRSGSAGLSAMAYMSGFLPYVIGGTFLLSLADRIRPRRLMITGELVRVAVCLVLGFAGLPVWAMLAVVVVTGALNPVFGAARTAALPELLPGDSFVLGRSVLTVTSAGAQIGGLAAGGAVLSLAGPGGALLITAALSGASAIVLRLGLPDRPPRAAVPTAVRPSPSRAEATADGVDRPTAGSTEIGGGGTATGREQYGARQGTRGGHAAEGNAVRASLRVNRRLLADRRVRALMLCNWIPVMFIAGAEALVVPYLGERGVPSQAGLVLAAFAVGMALGDFIVGRFAAPDLRERLSFPLAVAMGMPLAAFATRPSLAWCLVLGVLTGMCLAYNLGLQRRFVDAAPPDALGQAFGLFTSGQMTTQGLGAALAGAVTELLPAHLAIAVMGGAAVLAALALAPHLRPEQTDPAPPAEPGRTAGPAQNA</sequence>